<proteinExistence type="inferred from homology"/>
<dbReference type="SUPFAM" id="SSF51206">
    <property type="entry name" value="cAMP-binding domain-like"/>
    <property type="match status" value="1"/>
</dbReference>
<evidence type="ECO:0000259" key="16">
    <source>
        <dbReference type="PROSITE" id="PS51490"/>
    </source>
</evidence>
<dbReference type="PROSITE" id="PS50297">
    <property type="entry name" value="ANK_REP_REGION"/>
    <property type="match status" value="3"/>
</dbReference>
<dbReference type="Proteomes" id="UP000187203">
    <property type="component" value="Unassembled WGS sequence"/>
</dbReference>
<keyword evidence="13" id="KW-0040">ANK repeat</keyword>
<accession>A0A1R3IDS2</accession>
<dbReference type="Pfam" id="PF11834">
    <property type="entry name" value="KHA"/>
    <property type="match status" value="1"/>
</dbReference>
<dbReference type="FunFam" id="2.60.120.10:FF:000074">
    <property type="entry name" value="Potassium channel KAT2"/>
    <property type="match status" value="1"/>
</dbReference>
<dbReference type="Gene3D" id="2.60.120.10">
    <property type="entry name" value="Jelly Rolls"/>
    <property type="match status" value="1"/>
</dbReference>
<evidence type="ECO:0000256" key="9">
    <source>
        <dbReference type="ARBA" id="ARBA00022989"/>
    </source>
</evidence>
<evidence type="ECO:0000256" key="13">
    <source>
        <dbReference type="PROSITE-ProRule" id="PRU00023"/>
    </source>
</evidence>
<keyword evidence="10 14" id="KW-0406">Ion transport</keyword>
<keyword evidence="5 14" id="KW-0812">Transmembrane</keyword>
<evidence type="ECO:0000256" key="14">
    <source>
        <dbReference type="RuleBase" id="RU369015"/>
    </source>
</evidence>
<feature type="transmembrane region" description="Helical" evidence="14">
    <location>
        <begin position="266"/>
        <end position="285"/>
    </location>
</feature>
<evidence type="ECO:0000256" key="2">
    <source>
        <dbReference type="ARBA" id="ARBA00007929"/>
    </source>
</evidence>
<comment type="similarity">
    <text evidence="2 14">Belongs to the potassium channel family. Plant (TC 1.A.1.4) subfamily.</text>
</comment>
<comment type="subunit">
    <text evidence="14">The potassium channel is composed of a homo- or heterotetrameric complex of pore-forming subunits.</text>
</comment>
<dbReference type="PANTHER" id="PTHR45743">
    <property type="entry name" value="POTASSIUM CHANNEL AKT1"/>
    <property type="match status" value="1"/>
</dbReference>
<comment type="subcellular location">
    <subcellularLocation>
        <location evidence="1 14">Membrane</location>
        <topology evidence="1 14">Multi-pass membrane protein</topology>
    </subcellularLocation>
</comment>
<dbReference type="Pfam" id="PF12796">
    <property type="entry name" value="Ank_2"/>
    <property type="match status" value="2"/>
</dbReference>
<keyword evidence="18" id="KW-1185">Reference proteome</keyword>
<dbReference type="CDD" id="cd00038">
    <property type="entry name" value="CAP_ED"/>
    <property type="match status" value="1"/>
</dbReference>
<dbReference type="InterPro" id="IPR014710">
    <property type="entry name" value="RmlC-like_jellyroll"/>
</dbReference>
<feature type="transmembrane region" description="Helical" evidence="14">
    <location>
        <begin position="86"/>
        <end position="106"/>
    </location>
</feature>
<keyword evidence="6 14" id="KW-0631">Potassium channel</keyword>
<dbReference type="SMART" id="SM00248">
    <property type="entry name" value="ANK"/>
    <property type="match status" value="6"/>
</dbReference>
<evidence type="ECO:0000256" key="3">
    <source>
        <dbReference type="ARBA" id="ARBA00022448"/>
    </source>
</evidence>
<keyword evidence="11 14" id="KW-0472">Membrane</keyword>
<dbReference type="InterPro" id="IPR005821">
    <property type="entry name" value="Ion_trans_dom"/>
</dbReference>
<dbReference type="FunFam" id="1.10.287.70:FF:000123">
    <property type="entry name" value="Potassium channel KAT3"/>
    <property type="match status" value="1"/>
</dbReference>
<evidence type="ECO:0000256" key="7">
    <source>
        <dbReference type="ARBA" id="ARBA00022882"/>
    </source>
</evidence>
<keyword evidence="7 14" id="KW-0851">Voltage-gated channel</keyword>
<dbReference type="PRINTS" id="PR01463">
    <property type="entry name" value="EAGCHANLFMLY"/>
</dbReference>
<dbReference type="PRINTS" id="PR01415">
    <property type="entry name" value="ANKYRIN"/>
</dbReference>
<feature type="repeat" description="ANK" evidence="13">
    <location>
        <begin position="662"/>
        <end position="694"/>
    </location>
</feature>
<dbReference type="STRING" id="93759.A0A1R3IDS2"/>
<dbReference type="GO" id="GO:0005249">
    <property type="term" value="F:voltage-gated potassium channel activity"/>
    <property type="evidence" value="ECO:0007669"/>
    <property type="project" value="UniProtKB-UniRule"/>
</dbReference>
<comment type="caution">
    <text evidence="14">Lacks conserved residue(s) required for the propagation of feature annotation.</text>
</comment>
<keyword evidence="12 14" id="KW-0407">Ion channel</keyword>
<reference evidence="18" key="1">
    <citation type="submission" date="2013-09" db="EMBL/GenBank/DDBJ databases">
        <title>Corchorus olitorius genome sequencing.</title>
        <authorList>
            <person name="Alam M."/>
            <person name="Haque M.S."/>
            <person name="Islam M.S."/>
            <person name="Emdad E.M."/>
            <person name="Islam M.M."/>
            <person name="Ahmed B."/>
            <person name="Halim A."/>
            <person name="Hossen Q.M.M."/>
            <person name="Hossain M.Z."/>
            <person name="Ahmed R."/>
            <person name="Khan M.M."/>
            <person name="Islam R."/>
            <person name="Rashid M.M."/>
            <person name="Khan S.A."/>
            <person name="Rahman M.S."/>
            <person name="Alam M."/>
            <person name="Yahiya A.S."/>
            <person name="Khan M.S."/>
            <person name="Azam M.S."/>
            <person name="Haque T."/>
            <person name="Lashkar M.Z.H."/>
            <person name="Akhand A.I."/>
            <person name="Morshed G."/>
            <person name="Roy S."/>
            <person name="Uddin K.S."/>
            <person name="Rabeya T."/>
            <person name="Hossain A.S."/>
            <person name="Chowdhury A."/>
            <person name="Snigdha A.R."/>
            <person name="Mortoza M.S."/>
            <person name="Matin S.A."/>
            <person name="Hoque S.M.E."/>
            <person name="Islam M.K."/>
            <person name="Roy D.K."/>
            <person name="Haider R."/>
            <person name="Moosa M.M."/>
            <person name="Elias S.M."/>
            <person name="Hasan A.M."/>
            <person name="Jahan S."/>
            <person name="Shafiuddin M."/>
            <person name="Mahmood N."/>
            <person name="Shommy N.S."/>
        </authorList>
    </citation>
    <scope>NUCLEOTIDE SEQUENCE [LARGE SCALE GENOMIC DNA]</scope>
    <source>
        <strain evidence="18">cv. O-4</strain>
    </source>
</reference>
<gene>
    <name evidence="17" type="ORF">COLO4_23989</name>
</gene>
<feature type="transmembrane region" description="Helical" evidence="14">
    <location>
        <begin position="297"/>
        <end position="319"/>
    </location>
</feature>
<evidence type="ECO:0000256" key="12">
    <source>
        <dbReference type="ARBA" id="ARBA00023303"/>
    </source>
</evidence>
<dbReference type="PROSITE" id="PS50042">
    <property type="entry name" value="CNMP_BINDING_3"/>
    <property type="match status" value="1"/>
</dbReference>
<feature type="domain" description="Cyclic nucleotide-binding" evidence="15">
    <location>
        <begin position="398"/>
        <end position="489"/>
    </location>
</feature>
<protein>
    <recommendedName>
        <fullName evidence="14">Potassium channel</fullName>
    </recommendedName>
</protein>
<dbReference type="PROSITE" id="PS50088">
    <property type="entry name" value="ANK_REPEAT"/>
    <property type="match status" value="3"/>
</dbReference>
<dbReference type="OrthoDB" id="426293at2759"/>
<dbReference type="InterPro" id="IPR002110">
    <property type="entry name" value="Ankyrin_rpt"/>
</dbReference>
<evidence type="ECO:0000256" key="4">
    <source>
        <dbReference type="ARBA" id="ARBA00022538"/>
    </source>
</evidence>
<dbReference type="Gene3D" id="1.10.287.70">
    <property type="match status" value="1"/>
</dbReference>
<dbReference type="InterPro" id="IPR036770">
    <property type="entry name" value="Ankyrin_rpt-contain_sf"/>
</dbReference>
<feature type="repeat" description="ANK" evidence="13">
    <location>
        <begin position="565"/>
        <end position="597"/>
    </location>
</feature>
<evidence type="ECO:0000256" key="10">
    <source>
        <dbReference type="ARBA" id="ARBA00023065"/>
    </source>
</evidence>
<dbReference type="SUPFAM" id="SSF81324">
    <property type="entry name" value="Voltage-gated potassium channels"/>
    <property type="match status" value="1"/>
</dbReference>
<dbReference type="Gene3D" id="1.25.40.20">
    <property type="entry name" value="Ankyrin repeat-containing domain"/>
    <property type="match status" value="1"/>
</dbReference>
<dbReference type="PROSITE" id="PS51490">
    <property type="entry name" value="KHA"/>
    <property type="match status" value="1"/>
</dbReference>
<evidence type="ECO:0000256" key="8">
    <source>
        <dbReference type="ARBA" id="ARBA00022958"/>
    </source>
</evidence>
<feature type="repeat" description="ANK" evidence="13">
    <location>
        <begin position="598"/>
        <end position="630"/>
    </location>
</feature>
<feature type="transmembrane region" description="Helical" evidence="14">
    <location>
        <begin position="213"/>
        <end position="237"/>
    </location>
</feature>
<dbReference type="InterPro" id="IPR021789">
    <property type="entry name" value="KHA_dom"/>
</dbReference>
<dbReference type="PANTHER" id="PTHR45743:SF2">
    <property type="entry name" value="POTASSIUM CHANNEL AKT1"/>
    <property type="match status" value="1"/>
</dbReference>
<evidence type="ECO:0000256" key="11">
    <source>
        <dbReference type="ARBA" id="ARBA00023136"/>
    </source>
</evidence>
<dbReference type="InterPro" id="IPR045319">
    <property type="entry name" value="KAT/AKT"/>
</dbReference>
<dbReference type="InterPro" id="IPR000595">
    <property type="entry name" value="cNMP-bd_dom"/>
</dbReference>
<dbReference type="AlphaFoldDB" id="A0A1R3IDS2"/>
<dbReference type="GO" id="GO:0034702">
    <property type="term" value="C:monoatomic ion channel complex"/>
    <property type="evidence" value="ECO:0007669"/>
    <property type="project" value="UniProtKB-KW"/>
</dbReference>
<evidence type="ECO:0000256" key="6">
    <source>
        <dbReference type="ARBA" id="ARBA00022826"/>
    </source>
</evidence>
<dbReference type="EMBL" id="AWUE01018403">
    <property type="protein sequence ID" value="OMO80661.1"/>
    <property type="molecule type" value="Genomic_DNA"/>
</dbReference>
<evidence type="ECO:0000256" key="1">
    <source>
        <dbReference type="ARBA" id="ARBA00004141"/>
    </source>
</evidence>
<evidence type="ECO:0000313" key="18">
    <source>
        <dbReference type="Proteomes" id="UP000187203"/>
    </source>
</evidence>
<comment type="function">
    <text evidence="14">Potassium channel.</text>
</comment>
<keyword evidence="3 14" id="KW-0813">Transport</keyword>
<sequence>MGKKGRVRFFCGQNGGEEEAGTPLSFLRDHDGGHSVLSKEGSQYSLGINYGILPSLGPQRSNRKVNKLHRFILSPYDRRYRSWDTFLVFLVFYTAWVSPFEFGFLTKPESPLSITDNIVNAFFAIDIILTFFVAYLDKTSYLLVDEPGKIAWRYGRSWLIFDVISIIPAEVVRAILPTSVPSYGLLTLLRLWRLRRVSQMFSRLEKDTDYSYFWVRCLKLLCVTLFAGHFAGCIYYYMASHYHNPERTWMNLYKDNWKQLSLTDRYIVSFYWSMVTLTTCGYGDLHPTNTEEMNFVIFYLLFNVGLQAYLLGNMTNLIVHGASRTRKFRDGMNAAANFAHRNQLPVRLQDQMLAHLSLRHRTDLEGVQQQEIIDALPKAIRSSISHFLFYSLLDQVYLFRGVSNDLLFQLVTEMKAEYYPPNEDVILRNEGPTDMYILATGSVIIGEANTGDVVGEIGVLCYRPQLFTVRTKRLSQLLRLSRNEFLNIVQANVGDGTIIMNNLLQHLKESTDPVMEEILHETEHMLARGRMVLPLSLCFAAVRGDDLLLQQLLRRGSDPNEQDNNGRSALHIAASIGSHHCVVLLLEFGADPNIRDNEGNVPLYDALMGKHESVIKLLVDNGATLSSGDVGQFACYAVEQNNLDLLKAIVKYGGDVRQPKSNGTRAIHAAICEGNVEMVKFLLEEGADIDAKDAHGWTARDMADQQGHEEILALLQNAPEVTKLSSVITIPMTRVSSHSKALAKYSSEPTISSYTSEVVPPVPDMENRHRRKADSFHNSLFGIMSAASCGGSPLAAGYPAFRGMNNYSPRVTISCPQSNQVSSKLIPLPKSIEELLDIGAQKFGLPLTRVLTEEGAEFDDIELIRDGDRLILVNAEYASTQIFEGYSQSATPKI</sequence>
<dbReference type="InterPro" id="IPR018490">
    <property type="entry name" value="cNMP-bd_dom_sf"/>
</dbReference>
<comment type="domain">
    <text evidence="14">The KHA domain (rich in hydrophobic and acidic residues) present in the C-terminal part is likely to be important for tetramerization.</text>
</comment>
<keyword evidence="8 14" id="KW-0630">Potassium</keyword>
<feature type="domain" description="KHA" evidence="16">
    <location>
        <begin position="810"/>
        <end position="890"/>
    </location>
</feature>
<evidence type="ECO:0000259" key="15">
    <source>
        <dbReference type="PROSITE" id="PS50042"/>
    </source>
</evidence>
<dbReference type="SMART" id="SM00100">
    <property type="entry name" value="cNMP"/>
    <property type="match status" value="1"/>
</dbReference>
<keyword evidence="9 14" id="KW-1133">Transmembrane helix</keyword>
<dbReference type="InterPro" id="IPR003938">
    <property type="entry name" value="K_chnl_volt-dep_EAG/ELK/ERG"/>
</dbReference>
<dbReference type="SUPFAM" id="SSF48403">
    <property type="entry name" value="Ankyrin repeat"/>
    <property type="match status" value="1"/>
</dbReference>
<organism evidence="17 18">
    <name type="scientific">Corchorus olitorius</name>
    <dbReference type="NCBI Taxonomy" id="93759"/>
    <lineage>
        <taxon>Eukaryota</taxon>
        <taxon>Viridiplantae</taxon>
        <taxon>Streptophyta</taxon>
        <taxon>Embryophyta</taxon>
        <taxon>Tracheophyta</taxon>
        <taxon>Spermatophyta</taxon>
        <taxon>Magnoliopsida</taxon>
        <taxon>eudicotyledons</taxon>
        <taxon>Gunneridae</taxon>
        <taxon>Pentapetalae</taxon>
        <taxon>rosids</taxon>
        <taxon>malvids</taxon>
        <taxon>Malvales</taxon>
        <taxon>Malvaceae</taxon>
        <taxon>Grewioideae</taxon>
        <taxon>Apeibeae</taxon>
        <taxon>Corchorus</taxon>
    </lineage>
</organism>
<comment type="caution">
    <text evidence="17">The sequence shown here is derived from an EMBL/GenBank/DDBJ whole genome shotgun (WGS) entry which is preliminary data.</text>
</comment>
<name>A0A1R3IDS2_9ROSI</name>
<evidence type="ECO:0000313" key="17">
    <source>
        <dbReference type="EMBL" id="OMO80661.1"/>
    </source>
</evidence>
<dbReference type="Pfam" id="PF00027">
    <property type="entry name" value="cNMP_binding"/>
    <property type="match status" value="1"/>
</dbReference>
<dbReference type="Pfam" id="PF00520">
    <property type="entry name" value="Ion_trans"/>
    <property type="match status" value="1"/>
</dbReference>
<comment type="domain">
    <text evidence="14">The segment S4 is probably the voltage-sensor and is characterized by a series of positively charged amino acids. The pore-forming region H5 is enclosed by the transmembrane segments S5 and S6 in the Shaker-type (1P/6TM) and contains the GYGD signature motif which seems to be involved in potassium selectivity.</text>
</comment>
<evidence type="ECO:0000256" key="5">
    <source>
        <dbReference type="ARBA" id="ARBA00022692"/>
    </source>
</evidence>
<keyword evidence="4 14" id="KW-0633">Potassium transport</keyword>
<feature type="transmembrane region" description="Helical" evidence="14">
    <location>
        <begin position="118"/>
        <end position="136"/>
    </location>
</feature>